<dbReference type="Proteomes" id="UP000199220">
    <property type="component" value="Unassembled WGS sequence"/>
</dbReference>
<evidence type="ECO:0000256" key="2">
    <source>
        <dbReference type="ARBA" id="ARBA00023315"/>
    </source>
</evidence>
<dbReference type="PANTHER" id="PTHR43877">
    <property type="entry name" value="AMINOALKYLPHOSPHONATE N-ACETYLTRANSFERASE-RELATED-RELATED"/>
    <property type="match status" value="1"/>
</dbReference>
<dbReference type="InterPro" id="IPR016181">
    <property type="entry name" value="Acyl_CoA_acyltransferase"/>
</dbReference>
<evidence type="ECO:0000313" key="5">
    <source>
        <dbReference type="Proteomes" id="UP000199220"/>
    </source>
</evidence>
<feature type="domain" description="N-acetyltransferase" evidence="3">
    <location>
        <begin position="4"/>
        <end position="150"/>
    </location>
</feature>
<dbReference type="PANTHER" id="PTHR43877:SF2">
    <property type="entry name" value="AMINOALKYLPHOSPHONATE N-ACETYLTRANSFERASE-RELATED"/>
    <property type="match status" value="1"/>
</dbReference>
<dbReference type="SUPFAM" id="SSF55729">
    <property type="entry name" value="Acyl-CoA N-acyltransferases (Nat)"/>
    <property type="match status" value="1"/>
</dbReference>
<evidence type="ECO:0000259" key="3">
    <source>
        <dbReference type="PROSITE" id="PS51186"/>
    </source>
</evidence>
<accession>A0A1H5L9H4</accession>
<dbReference type="Gene3D" id="3.40.630.30">
    <property type="match status" value="1"/>
</dbReference>
<reference evidence="5" key="1">
    <citation type="submission" date="2016-10" db="EMBL/GenBank/DDBJ databases">
        <authorList>
            <person name="Varghese N."/>
            <person name="Submissions S."/>
        </authorList>
    </citation>
    <scope>NUCLEOTIDE SEQUENCE [LARGE SCALE GENOMIC DNA]</scope>
    <source>
        <strain evidence="5">DSM 21368</strain>
    </source>
</reference>
<name>A0A1H5L9H4_9MICO</name>
<evidence type="ECO:0000256" key="1">
    <source>
        <dbReference type="ARBA" id="ARBA00022679"/>
    </source>
</evidence>
<dbReference type="OrthoDB" id="70840at2"/>
<gene>
    <name evidence="4" type="ORF">SAMN04488554_2650</name>
</gene>
<protein>
    <submittedName>
        <fullName evidence="4">Acetyltransferase (GNAT) family protein</fullName>
    </submittedName>
</protein>
<evidence type="ECO:0000313" key="4">
    <source>
        <dbReference type="EMBL" id="SEE72838.1"/>
    </source>
</evidence>
<dbReference type="STRING" id="648782.SAMN04488554_2650"/>
<dbReference type="PROSITE" id="PS51186">
    <property type="entry name" value="GNAT"/>
    <property type="match status" value="1"/>
</dbReference>
<keyword evidence="2" id="KW-0012">Acyltransferase</keyword>
<dbReference type="Pfam" id="PF00583">
    <property type="entry name" value="Acetyltransf_1"/>
    <property type="match status" value="1"/>
</dbReference>
<organism evidence="4 5">
    <name type="scientific">Ruania alba</name>
    <dbReference type="NCBI Taxonomy" id="648782"/>
    <lineage>
        <taxon>Bacteria</taxon>
        <taxon>Bacillati</taxon>
        <taxon>Actinomycetota</taxon>
        <taxon>Actinomycetes</taxon>
        <taxon>Micrococcales</taxon>
        <taxon>Ruaniaceae</taxon>
        <taxon>Ruania</taxon>
    </lineage>
</organism>
<dbReference type="RefSeq" id="WP_089773577.1">
    <property type="nucleotide sequence ID" value="NZ_FNTX01000002.1"/>
</dbReference>
<dbReference type="InterPro" id="IPR050832">
    <property type="entry name" value="Bact_Acetyltransf"/>
</dbReference>
<dbReference type="CDD" id="cd04301">
    <property type="entry name" value="NAT_SF"/>
    <property type="match status" value="1"/>
</dbReference>
<keyword evidence="5" id="KW-1185">Reference proteome</keyword>
<keyword evidence="1 4" id="KW-0808">Transferase</keyword>
<dbReference type="AlphaFoldDB" id="A0A1H5L9H4"/>
<dbReference type="EMBL" id="FNTX01000002">
    <property type="protein sequence ID" value="SEE72838.1"/>
    <property type="molecule type" value="Genomic_DNA"/>
</dbReference>
<dbReference type="GO" id="GO:0016747">
    <property type="term" value="F:acyltransferase activity, transferring groups other than amino-acyl groups"/>
    <property type="evidence" value="ECO:0007669"/>
    <property type="project" value="InterPro"/>
</dbReference>
<proteinExistence type="predicted"/>
<dbReference type="InterPro" id="IPR000182">
    <property type="entry name" value="GNAT_dom"/>
</dbReference>
<sequence>MVAMERVDWTDPDLQRLVSDQETEVDSRYDDQDHDNHLDAETVTVAVLARDDDGTAVACGVLRDPAPAFDAGTGELNRMFVHPDHRRRGIGKEILRALEAAAQERKLGQLVLETGIQQPEAIGLYTSEGYRIIDNYPPYEDELDSRCFAKAIGAEG</sequence>